<feature type="domain" description="SGNH hydrolase-type esterase N-terminal" evidence="3">
    <location>
        <begin position="27"/>
        <end position="174"/>
    </location>
</feature>
<feature type="domain" description="SGNH hydrolase-type esterase" evidence="2">
    <location>
        <begin position="182"/>
        <end position="360"/>
    </location>
</feature>
<gene>
    <name evidence="4" type="ORF">J5A51_08580</name>
</gene>
<dbReference type="Pfam" id="PF14606">
    <property type="entry name" value="Lipase_GDSL_3"/>
    <property type="match status" value="1"/>
</dbReference>
<dbReference type="InterPro" id="IPR013830">
    <property type="entry name" value="SGNH_hydro"/>
</dbReference>
<keyword evidence="1" id="KW-0732">Signal</keyword>
<dbReference type="GO" id="GO:0016787">
    <property type="term" value="F:hydrolase activity"/>
    <property type="evidence" value="ECO:0007669"/>
    <property type="project" value="UniProtKB-KW"/>
</dbReference>
<sequence>MRKPITAIIGFVCILSSAMQAHAQTFSWHNPMQEAVSVINGRAWDGEIGNSYARLPERFQQRVPLKVWNLSRNAAGLSVKFSTNARNLQVKYTIADAPQLPNMSRLNQAGIDLYATNSSGQTHWIGNHMLWNWGDTITFTFRNLETKAGVYELFLPPYSTVTSLKVGCDEGASFRFIPSRKEKPVIIYGSSIAQGASPSRPGLTWTNILKRLTGYNIVNLGFSGSCLMEPVLFDAISEIDAKCFIIDPIPNSYRLTDKEITDRIRYGILCLRKKSKAPIIVSESYPQADIVFNPHAEERMRTANKALQAAVNQLQKEGVSGIYYQFGKDIPFTEDAMIEASHPNDIGCVAYAKAYERMLKKIFRK</sequence>
<evidence type="ECO:0000256" key="1">
    <source>
        <dbReference type="SAM" id="SignalP"/>
    </source>
</evidence>
<evidence type="ECO:0000259" key="2">
    <source>
        <dbReference type="Pfam" id="PF14606"/>
    </source>
</evidence>
<dbReference type="Proteomes" id="UP000682005">
    <property type="component" value="Chromosome 1"/>
</dbReference>
<evidence type="ECO:0000313" key="4">
    <source>
        <dbReference type="EMBL" id="QUB87502.1"/>
    </source>
</evidence>
<feature type="chain" id="PRO_5047545986" evidence="1">
    <location>
        <begin position="24"/>
        <end position="365"/>
    </location>
</feature>
<protein>
    <submittedName>
        <fullName evidence="4">SGNH/GDSL hydrolase family protein</fullName>
    </submittedName>
</protein>
<dbReference type="SUPFAM" id="SSF52266">
    <property type="entry name" value="SGNH hydrolase"/>
    <property type="match status" value="1"/>
</dbReference>
<evidence type="ECO:0000313" key="5">
    <source>
        <dbReference type="Proteomes" id="UP000682005"/>
    </source>
</evidence>
<evidence type="ECO:0000259" key="3">
    <source>
        <dbReference type="Pfam" id="PF14607"/>
    </source>
</evidence>
<dbReference type="InterPro" id="IPR032740">
    <property type="entry name" value="GxDLY"/>
</dbReference>
<reference evidence="4 5" key="1">
    <citation type="submission" date="2021-03" db="EMBL/GenBank/DDBJ databases">
        <title>Human Oral Microbial Genomes.</title>
        <authorList>
            <person name="Johnston C.D."/>
            <person name="Chen T."/>
            <person name="Dewhirst F.E."/>
        </authorList>
    </citation>
    <scope>NUCLEOTIDE SEQUENCE [LARGE SCALE GENOMIC DNA]</scope>
    <source>
        <strain evidence="4 5">W1435</strain>
    </source>
</reference>
<name>A0ABX7Y1M2_9BACT</name>
<feature type="signal peptide" evidence="1">
    <location>
        <begin position="1"/>
        <end position="23"/>
    </location>
</feature>
<dbReference type="RefSeq" id="WP_025077935.1">
    <property type="nucleotide sequence ID" value="NZ_BAKO01000006.1"/>
</dbReference>
<accession>A0ABX7Y1M2</accession>
<dbReference type="EMBL" id="CP072370">
    <property type="protein sequence ID" value="QUB87502.1"/>
    <property type="molecule type" value="Genomic_DNA"/>
</dbReference>
<dbReference type="Pfam" id="PF14607">
    <property type="entry name" value="GxDLY"/>
    <property type="match status" value="1"/>
</dbReference>
<dbReference type="Gene3D" id="3.40.50.1110">
    <property type="entry name" value="SGNH hydrolase"/>
    <property type="match status" value="1"/>
</dbReference>
<keyword evidence="5" id="KW-1185">Reference proteome</keyword>
<dbReference type="Gene3D" id="2.60.120.260">
    <property type="entry name" value="Galactose-binding domain-like"/>
    <property type="match status" value="1"/>
</dbReference>
<dbReference type="InterPro" id="IPR036514">
    <property type="entry name" value="SGNH_hydro_sf"/>
</dbReference>
<organism evidence="4 5">
    <name type="scientific">Prevotella fusca JCM 17724</name>
    <dbReference type="NCBI Taxonomy" id="1236517"/>
    <lineage>
        <taxon>Bacteria</taxon>
        <taxon>Pseudomonadati</taxon>
        <taxon>Bacteroidota</taxon>
        <taxon>Bacteroidia</taxon>
        <taxon>Bacteroidales</taxon>
        <taxon>Prevotellaceae</taxon>
        <taxon>Prevotella</taxon>
    </lineage>
</organism>
<proteinExistence type="predicted"/>
<keyword evidence="4" id="KW-0378">Hydrolase</keyword>